<evidence type="ECO:0000256" key="1">
    <source>
        <dbReference type="SAM" id="SignalP"/>
    </source>
</evidence>
<dbReference type="EMBL" id="JAVIJP010000027">
    <property type="protein sequence ID" value="KAL3636172.1"/>
    <property type="molecule type" value="Genomic_DNA"/>
</dbReference>
<dbReference type="AlphaFoldDB" id="A0ABD3D356"/>
<reference evidence="3" key="1">
    <citation type="journal article" date="2024" name="IScience">
        <title>Strigolactones Initiate the Formation of Haustorium-like Structures in Castilleja.</title>
        <authorList>
            <person name="Buerger M."/>
            <person name="Peterson D."/>
            <person name="Chory J."/>
        </authorList>
    </citation>
    <scope>NUCLEOTIDE SEQUENCE [LARGE SCALE GENOMIC DNA]</scope>
</reference>
<name>A0ABD3D356_9LAMI</name>
<dbReference type="Proteomes" id="UP001632038">
    <property type="component" value="Unassembled WGS sequence"/>
</dbReference>
<keyword evidence="3" id="KW-1185">Reference proteome</keyword>
<accession>A0ABD3D356</accession>
<comment type="caution">
    <text evidence="2">The sequence shown here is derived from an EMBL/GenBank/DDBJ whole genome shotgun (WGS) entry which is preliminary data.</text>
</comment>
<sequence>MEILTILATFCLAVSLMLPASASDQINSQKYLKQNGNYAVQQAKFTLHNLLPRKLKLQQEIGTNFVDKNSVPFDKLMKASSDNKKIESDQKEEKLVQTANKSDYMTMDYAWLKRRRPIHNKHVPVNPDP</sequence>
<protein>
    <submittedName>
        <fullName evidence="2">Uncharacterized protein</fullName>
    </submittedName>
</protein>
<feature type="chain" id="PRO_5044787077" evidence="1">
    <location>
        <begin position="23"/>
        <end position="129"/>
    </location>
</feature>
<organism evidence="2 3">
    <name type="scientific">Castilleja foliolosa</name>
    <dbReference type="NCBI Taxonomy" id="1961234"/>
    <lineage>
        <taxon>Eukaryota</taxon>
        <taxon>Viridiplantae</taxon>
        <taxon>Streptophyta</taxon>
        <taxon>Embryophyta</taxon>
        <taxon>Tracheophyta</taxon>
        <taxon>Spermatophyta</taxon>
        <taxon>Magnoliopsida</taxon>
        <taxon>eudicotyledons</taxon>
        <taxon>Gunneridae</taxon>
        <taxon>Pentapetalae</taxon>
        <taxon>asterids</taxon>
        <taxon>lamiids</taxon>
        <taxon>Lamiales</taxon>
        <taxon>Orobanchaceae</taxon>
        <taxon>Pedicularideae</taxon>
        <taxon>Castillejinae</taxon>
        <taxon>Castilleja</taxon>
    </lineage>
</organism>
<proteinExistence type="predicted"/>
<gene>
    <name evidence="2" type="ORF">CASFOL_020719</name>
</gene>
<evidence type="ECO:0000313" key="3">
    <source>
        <dbReference type="Proteomes" id="UP001632038"/>
    </source>
</evidence>
<keyword evidence="1" id="KW-0732">Signal</keyword>
<evidence type="ECO:0000313" key="2">
    <source>
        <dbReference type="EMBL" id="KAL3636172.1"/>
    </source>
</evidence>
<feature type="signal peptide" evidence="1">
    <location>
        <begin position="1"/>
        <end position="22"/>
    </location>
</feature>